<name>A0AAP2UHZ4_9FIRM</name>
<organism evidence="1 2">
    <name type="scientific">Faecalibacillus intestinalis</name>
    <dbReference type="NCBI Taxonomy" id="1982626"/>
    <lineage>
        <taxon>Bacteria</taxon>
        <taxon>Bacillati</taxon>
        <taxon>Bacillota</taxon>
        <taxon>Erysipelotrichia</taxon>
        <taxon>Erysipelotrichales</taxon>
        <taxon>Coprobacillaceae</taxon>
        <taxon>Faecalibacillus</taxon>
    </lineage>
</organism>
<accession>A0AAP2UHZ4</accession>
<protein>
    <submittedName>
        <fullName evidence="1">Uncharacterized protein</fullName>
    </submittedName>
</protein>
<dbReference type="Gene3D" id="3.20.20.140">
    <property type="entry name" value="Metal-dependent hydrolases"/>
    <property type="match status" value="1"/>
</dbReference>
<evidence type="ECO:0000313" key="1">
    <source>
        <dbReference type="EMBL" id="MCQ5063251.1"/>
    </source>
</evidence>
<proteinExistence type="predicted"/>
<reference evidence="1" key="1">
    <citation type="submission" date="2022-06" db="EMBL/GenBank/DDBJ databases">
        <title>Isolation of gut microbiota from human fecal samples.</title>
        <authorList>
            <person name="Pamer E.G."/>
            <person name="Barat B."/>
            <person name="Waligurski E."/>
            <person name="Medina S."/>
            <person name="Paddock L."/>
            <person name="Mostad J."/>
        </authorList>
    </citation>
    <scope>NUCLEOTIDE SEQUENCE</scope>
    <source>
        <strain evidence="1">DFI.6.24</strain>
    </source>
</reference>
<comment type="caution">
    <text evidence="1">The sequence shown here is derived from an EMBL/GenBank/DDBJ whole genome shotgun (WGS) entry which is preliminary data.</text>
</comment>
<feature type="non-terminal residue" evidence="1">
    <location>
        <position position="70"/>
    </location>
</feature>
<evidence type="ECO:0000313" key="2">
    <source>
        <dbReference type="Proteomes" id="UP001204814"/>
    </source>
</evidence>
<sequence>MEQLLEFYDYVEIQPFQDYYHLIDRGQIESEENFIISIKRLITAAKKLNKLIVATGDVDFLDEKDKIYRD</sequence>
<dbReference type="Proteomes" id="UP001204814">
    <property type="component" value="Unassembled WGS sequence"/>
</dbReference>
<gene>
    <name evidence="1" type="ORF">NE542_15745</name>
</gene>
<dbReference type="RefSeq" id="WP_256179990.1">
    <property type="nucleotide sequence ID" value="NZ_JANGBO010000060.1"/>
</dbReference>
<dbReference type="AlphaFoldDB" id="A0AAP2UHZ4"/>
<dbReference type="EMBL" id="JANGBO010000060">
    <property type="protein sequence ID" value="MCQ5063251.1"/>
    <property type="molecule type" value="Genomic_DNA"/>
</dbReference>